<gene>
    <name evidence="2" type="ORF">SRABI133_03673</name>
</gene>
<dbReference type="AlphaFoldDB" id="A0A9W4L3X2"/>
<name>A0A9W4L3X2_9BACI</name>
<keyword evidence="1" id="KW-0812">Transmembrane</keyword>
<keyword evidence="1" id="KW-1133">Transmembrane helix</keyword>
<evidence type="ECO:0000313" key="3">
    <source>
        <dbReference type="Proteomes" id="UP000789326"/>
    </source>
</evidence>
<keyword evidence="1" id="KW-0472">Membrane</keyword>
<dbReference type="Pfam" id="PF26349">
    <property type="entry name" value="YoqH"/>
    <property type="match status" value="1"/>
</dbReference>
<protein>
    <submittedName>
        <fullName evidence="2">Uncharacterized protein</fullName>
    </submittedName>
</protein>
<sequence length="207" mass="23532">MDIYINVTKKGVLLYYQELLSSSSSYATREAGYLNKDYLYLDHNEGKITKIIVRGVSMKQIVLGIFIILNFVISPIRINATTMPCSMVLEPIDKKLTNSKGTALVYKVQLRPPSFARTNVSILGVHLPEPSSYGNYDSYEGFAFIPYEISWRFRLYPSPEKDSPTWAGRFDEITAKMENVEVQVRLSNSKTEKLGPTILRSNIKNCK</sequence>
<comment type="caution">
    <text evidence="2">The sequence shown here is derived from an EMBL/GenBank/DDBJ whole genome shotgun (WGS) entry which is preliminary data.</text>
</comment>
<evidence type="ECO:0000313" key="2">
    <source>
        <dbReference type="EMBL" id="CAH0271429.1"/>
    </source>
</evidence>
<evidence type="ECO:0000256" key="1">
    <source>
        <dbReference type="SAM" id="Phobius"/>
    </source>
</evidence>
<dbReference type="EMBL" id="CAKKMG010000063">
    <property type="protein sequence ID" value="CAH0271429.1"/>
    <property type="molecule type" value="Genomic_DNA"/>
</dbReference>
<proteinExistence type="predicted"/>
<dbReference type="Proteomes" id="UP000789326">
    <property type="component" value="Unassembled WGS sequence"/>
</dbReference>
<organism evidence="2 3">
    <name type="scientific">Peribacillus simplex</name>
    <dbReference type="NCBI Taxonomy" id="1478"/>
    <lineage>
        <taxon>Bacteria</taxon>
        <taxon>Bacillati</taxon>
        <taxon>Bacillota</taxon>
        <taxon>Bacilli</taxon>
        <taxon>Bacillales</taxon>
        <taxon>Bacillaceae</taxon>
        <taxon>Peribacillus</taxon>
    </lineage>
</organism>
<reference evidence="2" key="1">
    <citation type="submission" date="2021-11" db="EMBL/GenBank/DDBJ databases">
        <authorList>
            <person name="Bulgarelli D."/>
        </authorList>
    </citation>
    <scope>NUCLEOTIDE SEQUENCE</scope>
    <source>
        <strain evidence="2">Bi133</strain>
    </source>
</reference>
<accession>A0A9W4L3X2</accession>
<dbReference type="InterPro" id="IPR058968">
    <property type="entry name" value="YoqH-like"/>
</dbReference>
<feature type="transmembrane region" description="Helical" evidence="1">
    <location>
        <begin position="61"/>
        <end position="78"/>
    </location>
</feature>